<reference evidence="2" key="1">
    <citation type="submission" date="2020-10" db="EMBL/GenBank/DDBJ databases">
        <authorList>
            <person name="Kikuchi T."/>
        </authorList>
    </citation>
    <scope>NUCLEOTIDE SEQUENCE</scope>
    <source>
        <strain evidence="2">NKZ352</strain>
    </source>
</reference>
<dbReference type="Pfam" id="PF10321">
    <property type="entry name" value="7TM_GPCR_Srt"/>
    <property type="match status" value="1"/>
</dbReference>
<dbReference type="PANTHER" id="PTHR23021">
    <property type="entry name" value="SERPENTINE RECEPTOR, CLASS T"/>
    <property type="match status" value="1"/>
</dbReference>
<dbReference type="OrthoDB" id="5857248at2759"/>
<sequence length="232" mass="26853">MNETLLELDIVGIGLIEFPVYDSQVYWQREIPFAVFIFIYCVFFILLQLLVMNAMLNDSETRKFPAYQIMFVISVTDTVQLLIHFSAVYYIVDSTPHFTAFHFADYPLSALVREWSAKLSLADVVFSIISHSAIFPFIYFVLGVSLVHIAGYVTWEYLPIPWDQPIGVFLGHFVWMLWNSINPLLYIFLNKRIRTNVLISLGRESAKNKVSLVQSSVAMQSRPTDHRRAMPR</sequence>
<feature type="transmembrane region" description="Helical" evidence="1">
    <location>
        <begin position="31"/>
        <end position="56"/>
    </location>
</feature>
<dbReference type="Proteomes" id="UP000835052">
    <property type="component" value="Unassembled WGS sequence"/>
</dbReference>
<organism evidence="2 3">
    <name type="scientific">Caenorhabditis auriculariae</name>
    <dbReference type="NCBI Taxonomy" id="2777116"/>
    <lineage>
        <taxon>Eukaryota</taxon>
        <taxon>Metazoa</taxon>
        <taxon>Ecdysozoa</taxon>
        <taxon>Nematoda</taxon>
        <taxon>Chromadorea</taxon>
        <taxon>Rhabditida</taxon>
        <taxon>Rhabditina</taxon>
        <taxon>Rhabditomorpha</taxon>
        <taxon>Rhabditoidea</taxon>
        <taxon>Rhabditidae</taxon>
        <taxon>Peloderinae</taxon>
        <taxon>Caenorhabditis</taxon>
    </lineage>
</organism>
<protein>
    <recommendedName>
        <fullName evidence="4">G protein-coupled receptor</fullName>
    </recommendedName>
</protein>
<accession>A0A8S1HLX2</accession>
<proteinExistence type="predicted"/>
<dbReference type="SUPFAM" id="SSF81321">
    <property type="entry name" value="Family A G protein-coupled receptor-like"/>
    <property type="match status" value="1"/>
</dbReference>
<evidence type="ECO:0000256" key="1">
    <source>
        <dbReference type="SAM" id="Phobius"/>
    </source>
</evidence>
<dbReference type="PANTHER" id="PTHR23021:SF26">
    <property type="entry name" value="SERPENTINE RECEPTOR, CLASS T"/>
    <property type="match status" value="1"/>
</dbReference>
<keyword evidence="3" id="KW-1185">Reference proteome</keyword>
<dbReference type="AlphaFoldDB" id="A0A8S1HLX2"/>
<feature type="transmembrane region" description="Helical" evidence="1">
    <location>
        <begin position="167"/>
        <end position="189"/>
    </location>
</feature>
<comment type="caution">
    <text evidence="2">The sequence shown here is derived from an EMBL/GenBank/DDBJ whole genome shotgun (WGS) entry which is preliminary data.</text>
</comment>
<evidence type="ECO:0000313" key="3">
    <source>
        <dbReference type="Proteomes" id="UP000835052"/>
    </source>
</evidence>
<evidence type="ECO:0008006" key="4">
    <source>
        <dbReference type="Google" id="ProtNLM"/>
    </source>
</evidence>
<keyword evidence="1" id="KW-1133">Transmembrane helix</keyword>
<keyword evidence="1" id="KW-0812">Transmembrane</keyword>
<dbReference type="InterPro" id="IPR019425">
    <property type="entry name" value="7TM_GPCR_serpentine_rcpt_Srt"/>
</dbReference>
<keyword evidence="1" id="KW-0472">Membrane</keyword>
<gene>
    <name evidence="2" type="ORF">CAUJ_LOCUS13512</name>
</gene>
<name>A0A8S1HLX2_9PELO</name>
<dbReference type="EMBL" id="CAJGYM010000099">
    <property type="protein sequence ID" value="CAD6197603.1"/>
    <property type="molecule type" value="Genomic_DNA"/>
</dbReference>
<feature type="transmembrane region" description="Helical" evidence="1">
    <location>
        <begin position="68"/>
        <end position="92"/>
    </location>
</feature>
<evidence type="ECO:0000313" key="2">
    <source>
        <dbReference type="EMBL" id="CAD6197603.1"/>
    </source>
</evidence>